<dbReference type="RefSeq" id="WP_005951230.1">
    <property type="nucleotide sequence ID" value="NZ_CP028103.1"/>
</dbReference>
<name>A0ABM6U0A8_FUSVA</name>
<evidence type="ECO:0008006" key="3">
    <source>
        <dbReference type="Google" id="ProtNLM"/>
    </source>
</evidence>
<dbReference type="Gene3D" id="3.30.70.270">
    <property type="match status" value="1"/>
</dbReference>
<proteinExistence type="predicted"/>
<dbReference type="InterPro" id="IPR043128">
    <property type="entry name" value="Rev_trsase/Diguanyl_cyclase"/>
</dbReference>
<dbReference type="GeneID" id="77466376"/>
<dbReference type="EMBL" id="CP028103">
    <property type="protein sequence ID" value="AVQ29697.1"/>
    <property type="molecule type" value="Genomic_DNA"/>
</dbReference>
<dbReference type="Proteomes" id="UP000241238">
    <property type="component" value="Chromosome"/>
</dbReference>
<evidence type="ECO:0000313" key="2">
    <source>
        <dbReference type="Proteomes" id="UP000241238"/>
    </source>
</evidence>
<gene>
    <name evidence="1" type="ORF">C4N18_00095</name>
</gene>
<keyword evidence="2" id="KW-1185">Reference proteome</keyword>
<reference evidence="2" key="1">
    <citation type="journal article" date="2018" name="MSphere">
        <title>Fusobacterium Genomics Using MinION and Illumina Sequencing Enables Genome Completion and Correction.</title>
        <authorList>
            <person name="Todd S.M."/>
            <person name="Settlage R.E."/>
            <person name="Lahmers K.K."/>
            <person name="Slade D.J."/>
        </authorList>
    </citation>
    <scope>NUCLEOTIDE SEQUENCE [LARGE SCALE GENOMIC DNA]</scope>
    <source>
        <strain evidence="2">ATCC 27725</strain>
    </source>
</reference>
<accession>A0ABM6U0A8</accession>
<protein>
    <recommendedName>
        <fullName evidence="3">Transcriptional regulator</fullName>
    </recommendedName>
</protein>
<evidence type="ECO:0000313" key="1">
    <source>
        <dbReference type="EMBL" id="AVQ29697.1"/>
    </source>
</evidence>
<sequence>MKIAIIGAPDSVEKIYGILSSEYKEVKFFKYPKEKIEEMIPLIQNLENDIDGIYLTGIGIYSSLNLKTDLSNKAIVYTKRGEMGIIKAFLHLQKDYDFIDNLKIGIDLIEEKMLKDVFEEYEIKIKNYYLQEYEYSKTEEEYLKNYLEKLKSKEIDCVITAFGYIYYYLKRLNVPVYRLQATNTEIKLEFKKLEFMAKIKELEKTGIGVQIIKLIKKNISELTQKTLQNKNSFETQLLEYAKEIQGNIQFLGNEEYYILANKGLLLEKESLKIITSLIKNTAKKDFYVGIGIGEGQTILQAEVNGRKALKLSLLKSKNEIYFYDGKNISGPLLTDNTLQYSDSVTKDIFELSKKIGISSTYLEKLKSIKKKYNKNTFSSKELAGIFEISERSVNRILKKIIENGYGEEAEFENTPGAGRPRRKIKFNF</sequence>
<organism evidence="1 2">
    <name type="scientific">Fusobacterium varium ATCC 27725</name>
    <dbReference type="NCBI Taxonomy" id="469618"/>
    <lineage>
        <taxon>Bacteria</taxon>
        <taxon>Fusobacteriati</taxon>
        <taxon>Fusobacteriota</taxon>
        <taxon>Fusobacteriia</taxon>
        <taxon>Fusobacteriales</taxon>
        <taxon>Fusobacteriaceae</taxon>
        <taxon>Fusobacterium</taxon>
    </lineage>
</organism>